<evidence type="ECO:0000313" key="3">
    <source>
        <dbReference type="Proteomes" id="UP000004263"/>
    </source>
</evidence>
<dbReference type="STRING" id="207949.RED65_02068"/>
<name>Q1MY10_9GAMM</name>
<dbReference type="EMBL" id="AAQH01000030">
    <property type="protein sequence ID" value="EAT10886.1"/>
    <property type="molecule type" value="Genomic_DNA"/>
</dbReference>
<gene>
    <name evidence="2" type="ORF">RED65_02068</name>
</gene>
<evidence type="ECO:0000313" key="2">
    <source>
        <dbReference type="EMBL" id="EAT10886.1"/>
    </source>
</evidence>
<dbReference type="AlphaFoldDB" id="Q1MY10"/>
<feature type="transmembrane region" description="Helical" evidence="1">
    <location>
        <begin position="58"/>
        <end position="74"/>
    </location>
</feature>
<keyword evidence="1" id="KW-0472">Membrane</keyword>
<evidence type="ECO:0000256" key="1">
    <source>
        <dbReference type="SAM" id="Phobius"/>
    </source>
</evidence>
<feature type="transmembrane region" description="Helical" evidence="1">
    <location>
        <begin position="35"/>
        <end position="52"/>
    </location>
</feature>
<dbReference type="HOGENOM" id="CLU_2434910_0_0_6"/>
<sequence length="90" mass="10518">MVDLSEEKFSTIEDAALHRALLADQKLKCEKTNGIVYLGSVILLYLLLAPILSWKVLILLWCMYLPVRTILSATKEREKMYRKYFELHSK</sequence>
<proteinExistence type="predicted"/>
<keyword evidence="3" id="KW-1185">Reference proteome</keyword>
<dbReference type="Proteomes" id="UP000004263">
    <property type="component" value="Unassembled WGS sequence"/>
</dbReference>
<comment type="caution">
    <text evidence="2">The sequence shown here is derived from an EMBL/GenBank/DDBJ whole genome shotgun (WGS) entry which is preliminary data.</text>
</comment>
<keyword evidence="1" id="KW-0812">Transmembrane</keyword>
<reference evidence="2 3" key="1">
    <citation type="submission" date="2006-03" db="EMBL/GenBank/DDBJ databases">
        <authorList>
            <person name="Pinhassi J."/>
            <person name="Pedros-Alio C."/>
            <person name="Ferriera S."/>
            <person name="Johnson J."/>
            <person name="Kravitz S."/>
            <person name="Halpern A."/>
            <person name="Remington K."/>
            <person name="Beeson K."/>
            <person name="Tran B."/>
            <person name="Rogers Y.-H."/>
            <person name="Friedman R."/>
            <person name="Venter J.C."/>
        </authorList>
    </citation>
    <scope>NUCLEOTIDE SEQUENCE [LARGE SCALE GENOMIC DNA]</scope>
    <source>
        <strain evidence="2 3">RED65</strain>
    </source>
</reference>
<accession>Q1MY10</accession>
<protein>
    <submittedName>
        <fullName evidence="2">Uncharacterized protein</fullName>
    </submittedName>
</protein>
<keyword evidence="1" id="KW-1133">Transmembrane helix</keyword>
<organism evidence="2 3">
    <name type="scientific">Bermanella marisrubri</name>
    <dbReference type="NCBI Taxonomy" id="207949"/>
    <lineage>
        <taxon>Bacteria</taxon>
        <taxon>Pseudomonadati</taxon>
        <taxon>Pseudomonadota</taxon>
        <taxon>Gammaproteobacteria</taxon>
        <taxon>Oceanospirillales</taxon>
        <taxon>Oceanospirillaceae</taxon>
        <taxon>Bermanella</taxon>
    </lineage>
</organism>